<gene>
    <name evidence="1" type="ORF">DWW27_17940</name>
</gene>
<sequence>MKATEFKKGQSVVVTTKNGKVEGTISGVDMNVCTFEADYSVDYLKEGKTWTMICVPARAIELA</sequence>
<protein>
    <submittedName>
        <fullName evidence="1">Uncharacterized protein</fullName>
    </submittedName>
</protein>
<dbReference type="EMBL" id="QRYT01000053">
    <property type="protein sequence ID" value="RGV04902.1"/>
    <property type="molecule type" value="Genomic_DNA"/>
</dbReference>
<evidence type="ECO:0000313" key="2">
    <source>
        <dbReference type="Proteomes" id="UP000285379"/>
    </source>
</evidence>
<dbReference type="Proteomes" id="UP000285379">
    <property type="component" value="Unassembled WGS sequence"/>
</dbReference>
<comment type="caution">
    <text evidence="1">The sequence shown here is derived from an EMBL/GenBank/DDBJ whole genome shotgun (WGS) entry which is preliminary data.</text>
</comment>
<evidence type="ECO:0000313" key="1">
    <source>
        <dbReference type="EMBL" id="RGV04902.1"/>
    </source>
</evidence>
<proteinExistence type="predicted"/>
<dbReference type="AlphaFoldDB" id="A0A380Z6G8"/>
<organism evidence="1 2">
    <name type="scientific">Phocaeicola vulgatus</name>
    <name type="common">Bacteroides vulgatus</name>
    <dbReference type="NCBI Taxonomy" id="821"/>
    <lineage>
        <taxon>Bacteria</taxon>
        <taxon>Pseudomonadati</taxon>
        <taxon>Bacteroidota</taxon>
        <taxon>Bacteroidia</taxon>
        <taxon>Bacteroidales</taxon>
        <taxon>Bacteroidaceae</taxon>
        <taxon>Phocaeicola</taxon>
    </lineage>
</organism>
<accession>A0A380Z6G8</accession>
<dbReference type="RefSeq" id="WP_005846968.1">
    <property type="nucleotide sequence ID" value="NZ_JADMTP010000014.1"/>
</dbReference>
<name>A0A380Z6G8_PHOVU</name>
<reference evidence="1 2" key="1">
    <citation type="submission" date="2018-08" db="EMBL/GenBank/DDBJ databases">
        <title>A genome reference for cultivated species of the human gut microbiota.</title>
        <authorList>
            <person name="Zou Y."/>
            <person name="Xue W."/>
            <person name="Luo G."/>
        </authorList>
    </citation>
    <scope>NUCLEOTIDE SEQUENCE [LARGE SCALE GENOMIC DNA]</scope>
    <source>
        <strain evidence="1 2">AF14-8</strain>
    </source>
</reference>